<feature type="compositionally biased region" description="Basic and acidic residues" evidence="1">
    <location>
        <begin position="1"/>
        <end position="11"/>
    </location>
</feature>
<gene>
    <name evidence="2" type="ORF">BCR42DRAFT_234569</name>
</gene>
<feature type="compositionally biased region" description="Polar residues" evidence="1">
    <location>
        <begin position="31"/>
        <end position="42"/>
    </location>
</feature>
<feature type="region of interest" description="Disordered" evidence="1">
    <location>
        <begin position="272"/>
        <end position="299"/>
    </location>
</feature>
<organism evidence="2 3">
    <name type="scientific">Absidia repens</name>
    <dbReference type="NCBI Taxonomy" id="90262"/>
    <lineage>
        <taxon>Eukaryota</taxon>
        <taxon>Fungi</taxon>
        <taxon>Fungi incertae sedis</taxon>
        <taxon>Mucoromycota</taxon>
        <taxon>Mucoromycotina</taxon>
        <taxon>Mucoromycetes</taxon>
        <taxon>Mucorales</taxon>
        <taxon>Cunninghamellaceae</taxon>
        <taxon>Absidia</taxon>
    </lineage>
</organism>
<evidence type="ECO:0000256" key="1">
    <source>
        <dbReference type="SAM" id="MobiDB-lite"/>
    </source>
</evidence>
<feature type="compositionally biased region" description="Basic residues" evidence="1">
    <location>
        <begin position="43"/>
        <end position="60"/>
    </location>
</feature>
<dbReference type="Proteomes" id="UP000193560">
    <property type="component" value="Unassembled WGS sequence"/>
</dbReference>
<proteinExistence type="predicted"/>
<sequence>MDSDSKVEKPIVDGTLTTAAPQSHKDESTVEPPQQTENPSTHRNSRKKGQSKSRKKKSRSPYRPAYLDFIQQEIDDLKQNARHTYEIQARQNLEGELVDDEKTITEKRMAASTAIDKLEALKQKLDTPDMLQKSRNDYSHYHTRISDRKSDHNNTSRESAANFQQETLTLLHFFYIVRLAQKGFFTLISQQYPNVEPDALVYLCDKLVGGSLFVVKDPEEKVRSSKRNQVFDTLQKLHNGAPESIGGEFITTFEQVRHLIYDFIGSTATTTATQGDDDTTPFQTPRKVHPQYRNPRFGL</sequence>
<protein>
    <submittedName>
        <fullName evidence="2">Uncharacterized protein</fullName>
    </submittedName>
</protein>
<accession>A0A1X2IM95</accession>
<dbReference type="STRING" id="90262.A0A1X2IM95"/>
<dbReference type="OrthoDB" id="2271095at2759"/>
<name>A0A1X2IM95_9FUNG</name>
<evidence type="ECO:0000313" key="3">
    <source>
        <dbReference type="Proteomes" id="UP000193560"/>
    </source>
</evidence>
<evidence type="ECO:0000313" key="2">
    <source>
        <dbReference type="EMBL" id="ORZ18897.1"/>
    </source>
</evidence>
<comment type="caution">
    <text evidence="2">The sequence shown here is derived from an EMBL/GenBank/DDBJ whole genome shotgun (WGS) entry which is preliminary data.</text>
</comment>
<keyword evidence="3" id="KW-1185">Reference proteome</keyword>
<dbReference type="AlphaFoldDB" id="A0A1X2IM95"/>
<dbReference type="EMBL" id="MCGE01000008">
    <property type="protein sequence ID" value="ORZ18897.1"/>
    <property type="molecule type" value="Genomic_DNA"/>
</dbReference>
<reference evidence="2 3" key="1">
    <citation type="submission" date="2016-07" db="EMBL/GenBank/DDBJ databases">
        <title>Pervasive Adenine N6-methylation of Active Genes in Fungi.</title>
        <authorList>
            <consortium name="DOE Joint Genome Institute"/>
            <person name="Mondo S.J."/>
            <person name="Dannebaum R.O."/>
            <person name="Kuo R.C."/>
            <person name="Labutti K."/>
            <person name="Haridas S."/>
            <person name="Kuo A."/>
            <person name="Salamov A."/>
            <person name="Ahrendt S.R."/>
            <person name="Lipzen A."/>
            <person name="Sullivan W."/>
            <person name="Andreopoulos W.B."/>
            <person name="Clum A."/>
            <person name="Lindquist E."/>
            <person name="Daum C."/>
            <person name="Ramamoorthy G.K."/>
            <person name="Gryganskyi A."/>
            <person name="Culley D."/>
            <person name="Magnuson J.K."/>
            <person name="James T.Y."/>
            <person name="O'Malley M.A."/>
            <person name="Stajich J.E."/>
            <person name="Spatafora J.W."/>
            <person name="Visel A."/>
            <person name="Grigoriev I.V."/>
        </authorList>
    </citation>
    <scope>NUCLEOTIDE SEQUENCE [LARGE SCALE GENOMIC DNA]</scope>
    <source>
        <strain evidence="2 3">NRRL 1336</strain>
    </source>
</reference>
<feature type="region of interest" description="Disordered" evidence="1">
    <location>
        <begin position="1"/>
        <end position="64"/>
    </location>
</feature>